<keyword evidence="6 8" id="KW-0560">Oxidoreductase</keyword>
<dbReference type="NCBIfam" id="TIGR01214">
    <property type="entry name" value="rmlD"/>
    <property type="match status" value="1"/>
</dbReference>
<comment type="pathway">
    <text evidence="1 6">Carbohydrate biosynthesis; dTDP-L-rhamnose biosynthesis.</text>
</comment>
<organism evidence="8 10">
    <name type="scientific">Acidiphilium cryptum (strain JF-5)</name>
    <dbReference type="NCBI Taxonomy" id="349163"/>
    <lineage>
        <taxon>Bacteria</taxon>
        <taxon>Pseudomonadati</taxon>
        <taxon>Pseudomonadota</taxon>
        <taxon>Alphaproteobacteria</taxon>
        <taxon>Acetobacterales</taxon>
        <taxon>Acidocellaceae</taxon>
        <taxon>Acidiphilium</taxon>
    </lineage>
</organism>
<accession>A5FW51</accession>
<dbReference type="Proteomes" id="UP000000245">
    <property type="component" value="Chromosome"/>
</dbReference>
<evidence type="ECO:0000256" key="1">
    <source>
        <dbReference type="ARBA" id="ARBA00004781"/>
    </source>
</evidence>
<dbReference type="SUPFAM" id="SSF51735">
    <property type="entry name" value="NAD(P)-binding Rossmann-fold domains"/>
    <property type="match status" value="1"/>
</dbReference>
<dbReference type="Pfam" id="PF04321">
    <property type="entry name" value="RmlD_sub_bind"/>
    <property type="match status" value="1"/>
</dbReference>
<gene>
    <name evidence="8" type="ordered locus">Acry_0611</name>
    <name evidence="9" type="ordered locus">Acry_1217</name>
</gene>
<evidence type="ECO:0000313" key="8">
    <source>
        <dbReference type="EMBL" id="ABQ29833.1"/>
    </source>
</evidence>
<keyword evidence="10" id="KW-1185">Reference proteome</keyword>
<dbReference type="EC" id="1.1.1.133" evidence="3 6"/>
<evidence type="ECO:0000313" key="9">
    <source>
        <dbReference type="EMBL" id="ABQ30428.1"/>
    </source>
</evidence>
<dbReference type="GO" id="GO:0019305">
    <property type="term" value="P:dTDP-rhamnose biosynthetic process"/>
    <property type="evidence" value="ECO:0007669"/>
    <property type="project" value="UniProtKB-UniPathway"/>
</dbReference>
<keyword evidence="6" id="KW-0521">NADP</keyword>
<dbReference type="EMBL" id="CP000697">
    <property type="protein sequence ID" value="ABQ29833.1"/>
    <property type="molecule type" value="Genomic_DNA"/>
</dbReference>
<dbReference type="KEGG" id="acr:Acry_0611"/>
<sequence>MPPRPILITGASGQLGHALAARAPAAGLPARAIGRPGFDFDAPETIARALAAADPALVVNAAAWTAVDAAETSADAAFRANRDGPATLATLCRARGIPLIHVSTDYVFDGTKGAPYTETDPIAPLGVYGHSKAAGEEAILAAGADAIILRTAWVFSATGKNFARTMIAAARRLPALRVVADQRGTPTAAEDLADAILAIAARILAEGWQPGFAGIFHATSAGDTSWHGFATEILALAARHGTPHPDIIPIATADWPTPARRPADSRLDTTKLSQTFALALPHWKDATARIVPAILAQDETP</sequence>
<comment type="cofactor">
    <cofactor evidence="6">
        <name>Mg(2+)</name>
        <dbReference type="ChEBI" id="CHEBI:18420"/>
    </cofactor>
    <text evidence="6">Binds 1 Mg(2+) ion per monomer.</text>
</comment>
<dbReference type="GO" id="GO:0008831">
    <property type="term" value="F:dTDP-4-dehydrorhamnose reductase activity"/>
    <property type="evidence" value="ECO:0007669"/>
    <property type="project" value="UniProtKB-EC"/>
</dbReference>
<evidence type="ECO:0000256" key="4">
    <source>
        <dbReference type="ARBA" id="ARBA00017099"/>
    </source>
</evidence>
<dbReference type="UniPathway" id="UPA00124"/>
<evidence type="ECO:0000256" key="5">
    <source>
        <dbReference type="ARBA" id="ARBA00048200"/>
    </source>
</evidence>
<dbReference type="HOGENOM" id="CLU_045518_1_0_5"/>
<evidence type="ECO:0000256" key="2">
    <source>
        <dbReference type="ARBA" id="ARBA00010944"/>
    </source>
</evidence>
<dbReference type="AlphaFoldDB" id="A5FW51"/>
<evidence type="ECO:0000256" key="6">
    <source>
        <dbReference type="RuleBase" id="RU364082"/>
    </source>
</evidence>
<comment type="catalytic activity">
    <reaction evidence="5 6">
        <text>dTDP-beta-L-rhamnose + NADP(+) = dTDP-4-dehydro-beta-L-rhamnose + NADPH + H(+)</text>
        <dbReference type="Rhea" id="RHEA:21796"/>
        <dbReference type="ChEBI" id="CHEBI:15378"/>
        <dbReference type="ChEBI" id="CHEBI:57510"/>
        <dbReference type="ChEBI" id="CHEBI:57783"/>
        <dbReference type="ChEBI" id="CHEBI:58349"/>
        <dbReference type="ChEBI" id="CHEBI:62830"/>
        <dbReference type="EC" id="1.1.1.133"/>
    </reaction>
</comment>
<protein>
    <recommendedName>
        <fullName evidence="4 6">dTDP-4-dehydrorhamnose reductase</fullName>
        <ecNumber evidence="3 6">1.1.1.133</ecNumber>
    </recommendedName>
</protein>
<dbReference type="eggNOG" id="COG1091">
    <property type="taxonomic scope" value="Bacteria"/>
</dbReference>
<dbReference type="EMBL" id="CP000697">
    <property type="protein sequence ID" value="ABQ30428.1"/>
    <property type="molecule type" value="Genomic_DNA"/>
</dbReference>
<dbReference type="PANTHER" id="PTHR10491">
    <property type="entry name" value="DTDP-4-DEHYDRORHAMNOSE REDUCTASE"/>
    <property type="match status" value="1"/>
</dbReference>
<dbReference type="RefSeq" id="WP_011941643.1">
    <property type="nucleotide sequence ID" value="NC_009484.1"/>
</dbReference>
<dbReference type="CDD" id="cd05254">
    <property type="entry name" value="dTDP_HR_like_SDR_e"/>
    <property type="match status" value="1"/>
</dbReference>
<dbReference type="InterPro" id="IPR036291">
    <property type="entry name" value="NAD(P)-bd_dom_sf"/>
</dbReference>
<evidence type="ECO:0000256" key="3">
    <source>
        <dbReference type="ARBA" id="ARBA00012929"/>
    </source>
</evidence>
<dbReference type="InterPro" id="IPR029903">
    <property type="entry name" value="RmlD-like-bd"/>
</dbReference>
<name>A5FW51_ACICJ</name>
<proteinExistence type="inferred from homology"/>
<reference evidence="8 10" key="1">
    <citation type="submission" date="2007-05" db="EMBL/GenBank/DDBJ databases">
        <title>Complete sequence of chromosome of Acidiphilium cryptum JF-5.</title>
        <authorList>
            <consortium name="US DOE Joint Genome Institute"/>
            <person name="Copeland A."/>
            <person name="Lucas S."/>
            <person name="Lapidus A."/>
            <person name="Barry K."/>
            <person name="Detter J.C."/>
            <person name="Glavina del Rio T."/>
            <person name="Hammon N."/>
            <person name="Israni S."/>
            <person name="Dalin E."/>
            <person name="Tice H."/>
            <person name="Pitluck S."/>
            <person name="Sims D."/>
            <person name="Brettin T."/>
            <person name="Bruce D."/>
            <person name="Han C."/>
            <person name="Schmutz J."/>
            <person name="Larimer F."/>
            <person name="Land M."/>
            <person name="Hauser L."/>
            <person name="Kyrpides N."/>
            <person name="Kim E."/>
            <person name="Magnuson T."/>
            <person name="Richardson P."/>
        </authorList>
    </citation>
    <scope>NUCLEOTIDE SEQUENCE [LARGE SCALE GENOMIC DNA]</scope>
    <source>
        <strain evidence="8 10">JF-5</strain>
    </source>
</reference>
<dbReference type="Gene3D" id="3.90.25.10">
    <property type="entry name" value="UDP-galactose 4-epimerase, domain 1"/>
    <property type="match status" value="1"/>
</dbReference>
<dbReference type="PANTHER" id="PTHR10491:SF4">
    <property type="entry name" value="METHIONINE ADENOSYLTRANSFERASE 2 SUBUNIT BETA"/>
    <property type="match status" value="1"/>
</dbReference>
<dbReference type="GO" id="GO:0005829">
    <property type="term" value="C:cytosol"/>
    <property type="evidence" value="ECO:0007669"/>
    <property type="project" value="TreeGrafter"/>
</dbReference>
<evidence type="ECO:0000313" key="10">
    <source>
        <dbReference type="Proteomes" id="UP000000245"/>
    </source>
</evidence>
<evidence type="ECO:0000259" key="7">
    <source>
        <dbReference type="Pfam" id="PF04321"/>
    </source>
</evidence>
<dbReference type="Gene3D" id="3.40.50.720">
    <property type="entry name" value="NAD(P)-binding Rossmann-like Domain"/>
    <property type="match status" value="1"/>
</dbReference>
<comment type="similarity">
    <text evidence="2 6">Belongs to the dTDP-4-dehydrorhamnose reductase family.</text>
</comment>
<dbReference type="KEGG" id="acr:Acry_1217"/>
<comment type="function">
    <text evidence="6">Catalyzes the reduction of dTDP-6-deoxy-L-lyxo-4-hexulose to yield dTDP-L-rhamnose.</text>
</comment>
<feature type="domain" description="RmlD-like substrate binding" evidence="7">
    <location>
        <begin position="6"/>
        <end position="291"/>
    </location>
</feature>
<dbReference type="STRING" id="349163.Acry_0611"/>
<dbReference type="InterPro" id="IPR005913">
    <property type="entry name" value="dTDP_dehydrorham_reduct"/>
</dbReference>